<dbReference type="EMBL" id="CAXAMN010022095">
    <property type="protein sequence ID" value="CAK9066347.1"/>
    <property type="molecule type" value="Genomic_DNA"/>
</dbReference>
<dbReference type="InterPro" id="IPR044691">
    <property type="entry name" value="DCC1_Trx"/>
</dbReference>
<dbReference type="PANTHER" id="PTHR34290">
    <property type="entry name" value="SI:CH73-390P7.2"/>
    <property type="match status" value="1"/>
</dbReference>
<organism evidence="3 4">
    <name type="scientific">Durusdinium trenchii</name>
    <dbReference type="NCBI Taxonomy" id="1381693"/>
    <lineage>
        <taxon>Eukaryota</taxon>
        <taxon>Sar</taxon>
        <taxon>Alveolata</taxon>
        <taxon>Dinophyceae</taxon>
        <taxon>Suessiales</taxon>
        <taxon>Symbiodiniaceae</taxon>
        <taxon>Durusdinium</taxon>
    </lineage>
</organism>
<proteinExistence type="predicted"/>
<protein>
    <recommendedName>
        <fullName evidence="2">Ferredoxin thioredoxin reductase alpha chain domain-containing protein</fullName>
    </recommendedName>
</protein>
<evidence type="ECO:0000313" key="3">
    <source>
        <dbReference type="EMBL" id="CAK9066347.1"/>
    </source>
</evidence>
<accession>A0ABP0NU98</accession>
<dbReference type="Pfam" id="PF02941">
    <property type="entry name" value="FeThRed_A"/>
    <property type="match status" value="1"/>
</dbReference>
<reference evidence="3 4" key="1">
    <citation type="submission" date="2024-02" db="EMBL/GenBank/DDBJ databases">
        <authorList>
            <person name="Chen Y."/>
            <person name="Shah S."/>
            <person name="Dougan E. K."/>
            <person name="Thang M."/>
            <person name="Chan C."/>
        </authorList>
    </citation>
    <scope>NUCLEOTIDE SEQUENCE [LARGE SCALE GENOMIC DNA]</scope>
</reference>
<dbReference type="PANTHER" id="PTHR34290:SF2">
    <property type="entry name" value="OS04G0668800 PROTEIN"/>
    <property type="match status" value="1"/>
</dbReference>
<dbReference type="InterPro" id="IPR008990">
    <property type="entry name" value="Elect_transpt_acc-like_dom_sf"/>
</dbReference>
<evidence type="ECO:0000313" key="4">
    <source>
        <dbReference type="Proteomes" id="UP001642484"/>
    </source>
</evidence>
<dbReference type="InterPro" id="IPR004207">
    <property type="entry name" value="Fd_thioredoxin_Rdtase_alpha"/>
</dbReference>
<dbReference type="SUPFAM" id="SSF50090">
    <property type="entry name" value="Electron transport accessory proteins"/>
    <property type="match status" value="1"/>
</dbReference>
<dbReference type="Proteomes" id="UP001642484">
    <property type="component" value="Unassembled WGS sequence"/>
</dbReference>
<feature type="region of interest" description="Disordered" evidence="1">
    <location>
        <begin position="1"/>
        <end position="43"/>
    </location>
</feature>
<comment type="caution">
    <text evidence="3">The sequence shown here is derived from an EMBL/GenBank/DDBJ whole genome shotgun (WGS) entry which is preliminary data.</text>
</comment>
<keyword evidence="4" id="KW-1185">Reference proteome</keyword>
<gene>
    <name evidence="3" type="ORF">CCMP2556_LOCUS32573</name>
</gene>
<evidence type="ECO:0000256" key="1">
    <source>
        <dbReference type="SAM" id="MobiDB-lite"/>
    </source>
</evidence>
<name>A0ABP0NU98_9DINO</name>
<feature type="domain" description="Ferredoxin thioredoxin reductase alpha chain" evidence="2">
    <location>
        <begin position="103"/>
        <end position="171"/>
    </location>
</feature>
<dbReference type="Gene3D" id="2.30.30.50">
    <property type="match status" value="1"/>
</dbReference>
<sequence>MAQPAQYALRGQAKAPHAPPAPRAPRAPRVTPASRSSERTARHGQFQGHFAWAPIGAAACLSSRRSGHTKRSKRFTLVRAAVSEISWEEDVVEKLPIPKGTPVKVVGDDVIFWHVPGSKGKPYNPKGLEGEVTSVIEDPHLTANRPILVKLTKAPGTEKFKAFNAHFERDEIEIITESRVAEEDVGEVQNVEATDSETSANLTHLKDDRWVINLLYDGDCPSCMKQVEFLQKRMDENPQYQGLVAFTNLHDPDYDPALCGGVIFEDGMRHIHAVTRDGEVIAGMDVFRRIYSIVGMQWVYEITTLPLVGEFFDWLYDWFSEYRLRAAGRDDILEKVHNHQAKIQELSATECDVECEAVRHRLQVDWDHLDQAPKIATPRPAVAAARAD</sequence>
<dbReference type="InterPro" id="IPR007263">
    <property type="entry name" value="DCC1-like"/>
</dbReference>
<evidence type="ECO:0000259" key="2">
    <source>
        <dbReference type="Pfam" id="PF02941"/>
    </source>
</evidence>
<dbReference type="Pfam" id="PF04134">
    <property type="entry name" value="DCC1-like"/>
    <property type="match status" value="1"/>
</dbReference>